<gene>
    <name evidence="2" type="ORF">BleG1_3897</name>
</gene>
<dbReference type="eggNOG" id="COG3307">
    <property type="taxonomic scope" value="Bacteria"/>
</dbReference>
<feature type="transmembrane region" description="Helical" evidence="1">
    <location>
        <begin position="399"/>
        <end position="418"/>
    </location>
</feature>
<evidence type="ECO:0008006" key="4">
    <source>
        <dbReference type="Google" id="ProtNLM"/>
    </source>
</evidence>
<proteinExistence type="predicted"/>
<feature type="transmembrane region" description="Helical" evidence="1">
    <location>
        <begin position="45"/>
        <end position="62"/>
    </location>
</feature>
<keyword evidence="1" id="KW-0472">Membrane</keyword>
<protein>
    <recommendedName>
        <fullName evidence="4">O-antigen polymerase</fullName>
    </recommendedName>
</protein>
<feature type="transmembrane region" description="Helical" evidence="1">
    <location>
        <begin position="233"/>
        <end position="258"/>
    </location>
</feature>
<feature type="transmembrane region" description="Helical" evidence="1">
    <location>
        <begin position="315"/>
        <end position="337"/>
    </location>
</feature>
<dbReference type="EMBL" id="CP003923">
    <property type="protein sequence ID" value="AIC96444.1"/>
    <property type="molecule type" value="Genomic_DNA"/>
</dbReference>
<evidence type="ECO:0000256" key="1">
    <source>
        <dbReference type="SAM" id="Phobius"/>
    </source>
</evidence>
<feature type="transmembrane region" description="Helical" evidence="1">
    <location>
        <begin position="373"/>
        <end position="392"/>
    </location>
</feature>
<feature type="transmembrane region" description="Helical" evidence="1">
    <location>
        <begin position="20"/>
        <end position="39"/>
    </location>
</feature>
<dbReference type="OrthoDB" id="2806172at2"/>
<accession>A0A060M8P0</accession>
<sequence length="462" mass="51948">MHSLNYTLTRRQTLPIYSVMTLYAASAPVAVTSIVQHLIPIPGSVLLTFLALALFLVALFTERQPVSITELNRIGLLVCGAIAIPAIASLIGVAFALVSIQSVEYTAYVNHSLLNRLINLSLYTVLTLVVLIFIRRDVQQTNTSLLKGYTIGTFLLALGGIWQFLHFTIGYPMPLFDTRAYVHSVNQDVLFNFRITSFTDEPSFLVPFLLDGLIIGTLIMTRKTYALFASLTILVLLLTFSISGYVNVVVIGLVAMLLLFTRNMIPKKMILTILGGLFLLITTLFLLLPQAFIALFMPILGRVDGLFDVMHHSRLYMLVFPFVWLFDYSFMNTLFGFGPGSYDFLARTKFLSHQGAVSGTSNNVFVDLLFEHGLLGGLLFTMSFIAISFYLWKKRNIHLYYSIALILWIHLGVTSLYRADFASPRFWLIIMIVVGLLELARQKRYLPNHVPNIFQKAKVTSI</sequence>
<feature type="transmembrane region" description="Helical" evidence="1">
    <location>
        <begin position="204"/>
        <end position="221"/>
    </location>
</feature>
<dbReference type="AlphaFoldDB" id="A0A060M8P0"/>
<dbReference type="STRING" id="1246626.BleG1_3897"/>
<feature type="transmembrane region" description="Helical" evidence="1">
    <location>
        <begin position="74"/>
        <end position="97"/>
    </location>
</feature>
<name>A0A060M8P0_9BACI</name>
<dbReference type="KEGG" id="ble:BleG1_3897"/>
<keyword evidence="1" id="KW-1133">Transmembrane helix</keyword>
<feature type="transmembrane region" description="Helical" evidence="1">
    <location>
        <begin position="424"/>
        <end position="440"/>
    </location>
</feature>
<evidence type="ECO:0000313" key="2">
    <source>
        <dbReference type="EMBL" id="AIC96444.1"/>
    </source>
</evidence>
<feature type="transmembrane region" description="Helical" evidence="1">
    <location>
        <begin position="146"/>
        <end position="165"/>
    </location>
</feature>
<feature type="transmembrane region" description="Helical" evidence="1">
    <location>
        <begin position="117"/>
        <end position="134"/>
    </location>
</feature>
<dbReference type="RefSeq" id="WP_038484503.1">
    <property type="nucleotide sequence ID" value="NZ_CP003923.1"/>
</dbReference>
<keyword evidence="1" id="KW-0812">Transmembrane</keyword>
<reference evidence="2 3" key="1">
    <citation type="journal article" date="2014" name="Gene">
        <title>A comparative genomic analysis of the alkalitolerant soil bacterium Bacillus lehensis G1.</title>
        <authorList>
            <person name="Noor Y.M."/>
            <person name="Samsulrizal N.H."/>
            <person name="Jema'on N.A."/>
            <person name="Low K.O."/>
            <person name="Ramli A.N."/>
            <person name="Alias N.I."/>
            <person name="Damis S.I."/>
            <person name="Fuzi S.F."/>
            <person name="Isa M.N."/>
            <person name="Murad A.M."/>
            <person name="Raih M.F."/>
            <person name="Bakar F.D."/>
            <person name="Najimudin N."/>
            <person name="Mahadi N.M."/>
            <person name="Illias R.M."/>
        </authorList>
    </citation>
    <scope>NUCLEOTIDE SEQUENCE [LARGE SCALE GENOMIC DNA]</scope>
    <source>
        <strain evidence="2 3">G1</strain>
    </source>
</reference>
<dbReference type="PATRIC" id="fig|1246626.3.peg.3894"/>
<keyword evidence="3" id="KW-1185">Reference proteome</keyword>
<organism evidence="2 3">
    <name type="scientific">Shouchella lehensis G1</name>
    <dbReference type="NCBI Taxonomy" id="1246626"/>
    <lineage>
        <taxon>Bacteria</taxon>
        <taxon>Bacillati</taxon>
        <taxon>Bacillota</taxon>
        <taxon>Bacilli</taxon>
        <taxon>Bacillales</taxon>
        <taxon>Bacillaceae</taxon>
        <taxon>Shouchella</taxon>
    </lineage>
</organism>
<dbReference type="Proteomes" id="UP000027142">
    <property type="component" value="Chromosome"/>
</dbReference>
<dbReference type="HOGENOM" id="CLU_588827_0_0_9"/>
<evidence type="ECO:0000313" key="3">
    <source>
        <dbReference type="Proteomes" id="UP000027142"/>
    </source>
</evidence>
<feature type="transmembrane region" description="Helical" evidence="1">
    <location>
        <begin position="270"/>
        <end position="295"/>
    </location>
</feature>